<dbReference type="GO" id="GO:0032543">
    <property type="term" value="P:mitochondrial translation"/>
    <property type="evidence" value="ECO:0007669"/>
    <property type="project" value="UniProtKB-UniRule"/>
</dbReference>
<dbReference type="GeneID" id="16995000"/>
<dbReference type="EMBL" id="AP006495">
    <property type="protein sequence ID" value="BAM81139.1"/>
    <property type="molecule type" value="Genomic_DNA"/>
</dbReference>
<dbReference type="HOGENOM" id="CLU_009600_0_4_1"/>
<feature type="domain" description="Amidase" evidence="8">
    <location>
        <begin position="184"/>
        <end position="633"/>
    </location>
</feature>
<keyword evidence="10" id="KW-1185">Reference proteome</keyword>
<keyword evidence="2 7" id="KW-0436">Ligase</keyword>
<dbReference type="EC" id="6.3.5.7" evidence="7"/>
<feature type="active site" description="Charge relay system" evidence="7">
    <location>
        <position position="238"/>
    </location>
</feature>
<dbReference type="eggNOG" id="KOG1211">
    <property type="taxonomic scope" value="Eukaryota"/>
</dbReference>
<reference evidence="9 10" key="2">
    <citation type="journal article" date="2007" name="BMC Biol.">
        <title>A 100%-complete sequence reveals unusually simple genomic features in the hot-spring red alga Cyanidioschyzon merolae.</title>
        <authorList>
            <person name="Nozaki H."/>
            <person name="Takano H."/>
            <person name="Misumi O."/>
            <person name="Terasawa K."/>
            <person name="Matsuzaki M."/>
            <person name="Maruyama S."/>
            <person name="Nishida K."/>
            <person name="Yagisawa F."/>
            <person name="Yoshida Y."/>
            <person name="Fujiwara T."/>
            <person name="Takio S."/>
            <person name="Tamura K."/>
            <person name="Chung S.J."/>
            <person name="Nakamura S."/>
            <person name="Kuroiwa H."/>
            <person name="Tanaka K."/>
            <person name="Sato N."/>
            <person name="Kuroiwa T."/>
        </authorList>
    </citation>
    <scope>NUCLEOTIDE SEQUENCE [LARGE SCALE GENOMIC DNA]</scope>
    <source>
        <strain evidence="9 10">10D</strain>
    </source>
</reference>
<dbReference type="STRING" id="280699.M1V921"/>
<organism evidence="9 10">
    <name type="scientific">Cyanidioschyzon merolae (strain NIES-3377 / 10D)</name>
    <name type="common">Unicellular red alga</name>
    <dbReference type="NCBI Taxonomy" id="280699"/>
    <lineage>
        <taxon>Eukaryota</taxon>
        <taxon>Rhodophyta</taxon>
        <taxon>Bangiophyceae</taxon>
        <taxon>Cyanidiales</taxon>
        <taxon>Cyanidiaceae</taxon>
        <taxon>Cyanidioschyzon</taxon>
    </lineage>
</organism>
<dbReference type="PANTHER" id="PTHR11895:SF7">
    <property type="entry name" value="GLUTAMYL-TRNA(GLN) AMIDOTRANSFERASE SUBUNIT A, MITOCHONDRIAL"/>
    <property type="match status" value="1"/>
</dbReference>
<feature type="active site" description="Acyl-ester intermediate" evidence="7">
    <location>
        <position position="337"/>
    </location>
</feature>
<protein>
    <recommendedName>
        <fullName evidence="7">Glutamyl-tRNA(Gln) amidotransferase subunit A, mitochondrial</fullName>
        <shortName evidence="7">Glu-AdT subunit A</shortName>
        <ecNumber evidence="7">6.3.5.7</ecNumber>
    </recommendedName>
</protein>
<evidence type="ECO:0000256" key="6">
    <source>
        <dbReference type="ARBA" id="ARBA00047407"/>
    </source>
</evidence>
<dbReference type="InterPro" id="IPR023631">
    <property type="entry name" value="Amidase_dom"/>
</dbReference>
<dbReference type="PANTHER" id="PTHR11895">
    <property type="entry name" value="TRANSAMIDASE"/>
    <property type="match status" value="1"/>
</dbReference>
<dbReference type="NCBIfam" id="TIGR00132">
    <property type="entry name" value="gatA"/>
    <property type="match status" value="1"/>
</dbReference>
<proteinExistence type="inferred from homology"/>
<comment type="function">
    <text evidence="7">Allows the formation of correctly charged Gln-tRNA(Gln) through the transamidation of misacylated Glu-tRNA(Gln) in the mitochondria. The reaction takes place in the presence of glutamine and ATP through an activated gamma-phospho-Glu-tRNA(Gln).</text>
</comment>
<accession>M1V921</accession>
<dbReference type="InterPro" id="IPR000120">
    <property type="entry name" value="Amidase"/>
</dbReference>
<keyword evidence="5 7" id="KW-0648">Protein biosynthesis</keyword>
<dbReference type="InterPro" id="IPR004412">
    <property type="entry name" value="GatA"/>
</dbReference>
<reference evidence="9 10" key="1">
    <citation type="journal article" date="2004" name="Nature">
        <title>Genome sequence of the ultrasmall unicellular red alga Cyanidioschyzon merolae 10D.</title>
        <authorList>
            <person name="Matsuzaki M."/>
            <person name="Misumi O."/>
            <person name="Shin-i T."/>
            <person name="Maruyama S."/>
            <person name="Takahara M."/>
            <person name="Miyagishima S."/>
            <person name="Mori T."/>
            <person name="Nishida K."/>
            <person name="Yagisawa F."/>
            <person name="Nishida K."/>
            <person name="Yoshida Y."/>
            <person name="Nishimura Y."/>
            <person name="Nakao S."/>
            <person name="Kobayashi T."/>
            <person name="Momoyama Y."/>
            <person name="Higashiyama T."/>
            <person name="Minoda A."/>
            <person name="Sano M."/>
            <person name="Nomoto H."/>
            <person name="Oishi K."/>
            <person name="Hayashi H."/>
            <person name="Ohta F."/>
            <person name="Nishizaka S."/>
            <person name="Haga S."/>
            <person name="Miura S."/>
            <person name="Morishita T."/>
            <person name="Kabeya Y."/>
            <person name="Terasawa K."/>
            <person name="Suzuki Y."/>
            <person name="Ishii Y."/>
            <person name="Asakawa S."/>
            <person name="Takano H."/>
            <person name="Ohta N."/>
            <person name="Kuroiwa H."/>
            <person name="Tanaka K."/>
            <person name="Shimizu N."/>
            <person name="Sugano S."/>
            <person name="Sato N."/>
            <person name="Nozaki H."/>
            <person name="Ogasawara N."/>
            <person name="Kohara Y."/>
            <person name="Kuroiwa T."/>
        </authorList>
    </citation>
    <scope>NUCLEOTIDE SEQUENCE [LARGE SCALE GENOMIC DNA]</scope>
    <source>
        <strain evidence="9 10">10D</strain>
    </source>
</reference>
<dbReference type="InterPro" id="IPR020556">
    <property type="entry name" value="Amidase_CS"/>
</dbReference>
<evidence type="ECO:0000313" key="10">
    <source>
        <dbReference type="Proteomes" id="UP000007014"/>
    </source>
</evidence>
<evidence type="ECO:0000256" key="4">
    <source>
        <dbReference type="ARBA" id="ARBA00022840"/>
    </source>
</evidence>
<evidence type="ECO:0000313" key="9">
    <source>
        <dbReference type="EMBL" id="BAM81139.1"/>
    </source>
</evidence>
<keyword evidence="3 7" id="KW-0547">Nucleotide-binding</keyword>
<dbReference type="Gramene" id="CMM318CT">
    <property type="protein sequence ID" value="CMM318CT"/>
    <property type="gene ID" value="CMM318C"/>
</dbReference>
<dbReference type="Gene3D" id="3.90.1300.10">
    <property type="entry name" value="Amidase signature (AS) domain"/>
    <property type="match status" value="1"/>
</dbReference>
<dbReference type="GO" id="GO:0005524">
    <property type="term" value="F:ATP binding"/>
    <property type="evidence" value="ECO:0007669"/>
    <property type="project" value="UniProtKB-KW"/>
</dbReference>
<name>M1V921_CYAM1</name>
<feature type="active site" description="Charge relay system" evidence="7">
    <location>
        <position position="313"/>
    </location>
</feature>
<evidence type="ECO:0000256" key="1">
    <source>
        <dbReference type="ARBA" id="ARBA00008069"/>
    </source>
</evidence>
<evidence type="ECO:0000256" key="3">
    <source>
        <dbReference type="ARBA" id="ARBA00022741"/>
    </source>
</evidence>
<dbReference type="GO" id="GO:0005739">
    <property type="term" value="C:mitochondrion"/>
    <property type="evidence" value="ECO:0007669"/>
    <property type="project" value="UniProtKB-SubCell"/>
</dbReference>
<comment type="subcellular location">
    <subcellularLocation>
        <location evidence="7">Mitochondrion</location>
    </subcellularLocation>
</comment>
<dbReference type="InterPro" id="IPR036928">
    <property type="entry name" value="AS_sf"/>
</dbReference>
<dbReference type="GO" id="GO:0030956">
    <property type="term" value="C:glutamyl-tRNA(Gln) amidotransferase complex"/>
    <property type="evidence" value="ECO:0007669"/>
    <property type="project" value="UniProtKB-UniRule"/>
</dbReference>
<dbReference type="OrthoDB" id="421993at2759"/>
<dbReference type="GO" id="GO:0070681">
    <property type="term" value="P:glutaminyl-tRNAGln biosynthesis via transamidation"/>
    <property type="evidence" value="ECO:0007669"/>
    <property type="project" value="UniProtKB-UniRule"/>
</dbReference>
<keyword evidence="4 7" id="KW-0067">ATP-binding</keyword>
<dbReference type="OMA" id="QPASYCG"/>
<dbReference type="SUPFAM" id="SSF75304">
    <property type="entry name" value="Amidase signature (AS) enzymes"/>
    <property type="match status" value="1"/>
</dbReference>
<evidence type="ECO:0000256" key="7">
    <source>
        <dbReference type="HAMAP-Rule" id="MF_03150"/>
    </source>
</evidence>
<dbReference type="RefSeq" id="XP_005537175.1">
    <property type="nucleotide sequence ID" value="XM_005537118.1"/>
</dbReference>
<dbReference type="AlphaFoldDB" id="M1V921"/>
<evidence type="ECO:0000256" key="5">
    <source>
        <dbReference type="ARBA" id="ARBA00022917"/>
    </source>
</evidence>
<dbReference type="Pfam" id="PF01425">
    <property type="entry name" value="Amidase"/>
    <property type="match status" value="1"/>
</dbReference>
<evidence type="ECO:0000259" key="8">
    <source>
        <dbReference type="Pfam" id="PF01425"/>
    </source>
</evidence>
<comment type="similarity">
    <text evidence="1 7">Belongs to the amidase family. GatA subfamily.</text>
</comment>
<dbReference type="Proteomes" id="UP000007014">
    <property type="component" value="Chromosome 13"/>
</dbReference>
<sequence length="652" mass="70317">MSCLTSRPTTVNSRLFFSRTSPVQGYVASEVHSVLLQRPQAQCWSCRYPRVTEALTGMRKVSALCIGVRQWQRRRVHRVEKQLAPSDFAPKFSSWTDSCGTAQYRQRTRTRQLPVSRNRWWIGPKPAAAHFASRIVCLGESSSSKLRATRAASVPALGPDPILQASASEIVEKVQTGTWTAMQVVERYLQRLQETEPHIHAYINVDEQFAREQAALIDQKRERGEALGLVAGVPISIKDNLLTRALPTTAGSLLLENYQPAEDATCVRRLREQGAIILGKTALDEFGMGSSSENCAFGVVRNPRDLTRVPGGSSGGSAASVAASSALLSLGSDTGGSIRQPAAFCGVVGLKPSYGRVSRYGLIAYASSLDTVGPIGRSVEDITRCLAVIAGPDPHDLTTLADTGISLDALPDIEEALVEERKPLANIRLGVWTEALEMPQLASEARLALQEAIATFSSLGASVVPVSMPSFQAACAAYYILASSEASANLARYDGVRYGVRQDGARTAAEMTRRVRTRGFGPEVKRRIMLGTFALSAGYVDAYYRRAMQVRRLVTDDFWRAFQHCDFLLSPVSPTGAFALGAKAGIDLYAEDVLTVPASLAGLPALTLPANPSARLPTGMQLIGRFGDDVGVLRLGRLYERVAGAASLANAT</sequence>
<gene>
    <name evidence="9" type="ORF">CYME_CMM318C</name>
</gene>
<dbReference type="HAMAP" id="MF_00120">
    <property type="entry name" value="GatA"/>
    <property type="match status" value="1"/>
</dbReference>
<comment type="catalytic activity">
    <reaction evidence="6 7">
        <text>L-glutamyl-tRNA(Gln) + L-glutamine + ATP + H2O = L-glutaminyl-tRNA(Gln) + L-glutamate + ADP + phosphate + H(+)</text>
        <dbReference type="Rhea" id="RHEA:17521"/>
        <dbReference type="Rhea" id="RHEA-COMP:9681"/>
        <dbReference type="Rhea" id="RHEA-COMP:9684"/>
        <dbReference type="ChEBI" id="CHEBI:15377"/>
        <dbReference type="ChEBI" id="CHEBI:15378"/>
        <dbReference type="ChEBI" id="CHEBI:29985"/>
        <dbReference type="ChEBI" id="CHEBI:30616"/>
        <dbReference type="ChEBI" id="CHEBI:43474"/>
        <dbReference type="ChEBI" id="CHEBI:58359"/>
        <dbReference type="ChEBI" id="CHEBI:78520"/>
        <dbReference type="ChEBI" id="CHEBI:78521"/>
        <dbReference type="ChEBI" id="CHEBI:456216"/>
        <dbReference type="EC" id="6.3.5.7"/>
    </reaction>
</comment>
<evidence type="ECO:0000256" key="2">
    <source>
        <dbReference type="ARBA" id="ARBA00022598"/>
    </source>
</evidence>
<dbReference type="GO" id="GO:0050567">
    <property type="term" value="F:glutaminyl-tRNA synthase (glutamine-hydrolyzing) activity"/>
    <property type="evidence" value="ECO:0007669"/>
    <property type="project" value="UniProtKB-UniRule"/>
</dbReference>
<dbReference type="PROSITE" id="PS00571">
    <property type="entry name" value="AMIDASES"/>
    <property type="match status" value="1"/>
</dbReference>
<comment type="subunit">
    <text evidence="7">Subunit of the heterotrimeric GatCAB amidotransferase (AdT) complex, composed of A, B and C subunits.</text>
</comment>
<dbReference type="KEGG" id="cme:CYME_CMM318C"/>
<keyword evidence="7" id="KW-0496">Mitochondrion</keyword>